<dbReference type="NCBIfam" id="TIGR01537">
    <property type="entry name" value="portal_HK97"/>
    <property type="match status" value="1"/>
</dbReference>
<dbReference type="RefSeq" id="WP_407824028.1">
    <property type="nucleotide sequence ID" value="NZ_JBJLSN010000011.1"/>
</dbReference>
<proteinExistence type="predicted"/>
<comment type="caution">
    <text evidence="1">The sequence shown here is derived from an EMBL/GenBank/DDBJ whole genome shotgun (WGS) entry which is preliminary data.</text>
</comment>
<gene>
    <name evidence="1" type="ORF">ACJ41P_10560</name>
</gene>
<dbReference type="Pfam" id="PF04860">
    <property type="entry name" value="Phage_portal"/>
    <property type="match status" value="1"/>
</dbReference>
<dbReference type="Proteomes" id="UP001628281">
    <property type="component" value="Unassembled WGS sequence"/>
</dbReference>
<evidence type="ECO:0000313" key="1">
    <source>
        <dbReference type="EMBL" id="MFL7901565.1"/>
    </source>
</evidence>
<keyword evidence="2" id="KW-1185">Reference proteome</keyword>
<sequence length="535" mass="58515">MLNRIRRLFGSDEAKDVAFSEGWIDGFFGGVASKSGASVSTGSAMQVPAFYRGVMVIADGLAQLPLVLYRKSGKGSEPATDHPLHDLMLYKPNGWQDGMEWVRTTVMHAASSGVGVSYRNVVNGQLRELIPVKPEHCQIDIQPTLDLKYCLTLENGQYMEVGRDEVFHLRGPSWDSARGLDPVRLGKEEIGLSQTIAEMQAKMHKNGVKPSGMFTLDGVKAGDPNIDRTRENITQMYSGSPNAGKPILASGALKFTPIQFNSVDAQTLDTRKHQIEEIGRLLGVFAIMLGHAGDQSPTFASAEAFFEAHVRYTLQPWIKSFISACNTQLLTMDELRDGYSFRMDTSELIRGSLKDRTEYYKAALGSNGSPGWLDVDEVREDDGWNPRGMTTIFAPVGMAPTGEGGLPIVPQAVEPVAVETDATKAAADGYTPTDEMAAEARRGLDWREEFNRGGTAVGVSRARDIVNQRGLSRDTVMRMVSFFARHEVDKQGLGFSPGEEGYPSAGRIAWALWGGDAGRAWANRIADQIERAEEG</sequence>
<dbReference type="InterPro" id="IPR006944">
    <property type="entry name" value="Phage/GTA_portal"/>
</dbReference>
<protein>
    <submittedName>
        <fullName evidence="1">Phage portal protein</fullName>
    </submittedName>
</protein>
<evidence type="ECO:0000313" key="2">
    <source>
        <dbReference type="Proteomes" id="UP001628281"/>
    </source>
</evidence>
<dbReference type="InterPro" id="IPR006427">
    <property type="entry name" value="Portal_HK97"/>
</dbReference>
<reference evidence="1 2" key="1">
    <citation type="submission" date="2024-11" db="EMBL/GenBank/DDBJ databases">
        <title>Draft genome sequences of two bacteria associated to sugarcane roots in Colombia.</title>
        <authorList>
            <person name="Pardo-Diaz S."/>
            <person name="Masmela-Mendoza J."/>
            <person name="Delgadillo-Duran P."/>
            <person name="Bautista E.J."/>
            <person name="Rojas-Tapias D.F."/>
        </authorList>
    </citation>
    <scope>NUCLEOTIDE SEQUENCE [LARGE SCALE GENOMIC DNA]</scope>
    <source>
        <strain evidence="1 2">Ap18</strain>
    </source>
</reference>
<dbReference type="EMBL" id="JBJLSN010000011">
    <property type="protein sequence ID" value="MFL7901565.1"/>
    <property type="molecule type" value="Genomic_DNA"/>
</dbReference>
<name>A0ABW8V5A4_9PROT</name>
<organism evidence="1 2">
    <name type="scientific">Azospirillum argentinense</name>
    <dbReference type="NCBI Taxonomy" id="2970906"/>
    <lineage>
        <taxon>Bacteria</taxon>
        <taxon>Pseudomonadati</taxon>
        <taxon>Pseudomonadota</taxon>
        <taxon>Alphaproteobacteria</taxon>
        <taxon>Rhodospirillales</taxon>
        <taxon>Azospirillaceae</taxon>
        <taxon>Azospirillum</taxon>
    </lineage>
</organism>
<accession>A0ABW8V5A4</accession>